<dbReference type="PANTHER" id="PTHR31468:SF4">
    <property type="entry name" value="1,3-BETA-GLUCANOSYLTRANSFERASE GAS3-RELATED"/>
    <property type="match status" value="1"/>
</dbReference>
<dbReference type="GO" id="GO:0005886">
    <property type="term" value="C:plasma membrane"/>
    <property type="evidence" value="ECO:0007669"/>
    <property type="project" value="UniProtKB-SubCell"/>
</dbReference>
<keyword evidence="5" id="KW-0449">Lipoprotein</keyword>
<sequence>MSFLLRTATALLASCAAVVSAVNPIEVRSQNFVDARTNERLMIIGVDYQPGGQGGYKPQEGQDALTNGTVCLRDAALMQRLGVNTIRVYNVDPTLSHDECASIFNAVGIYMIIDVNSPFGGESLDRSNPSGSYTLGYLERTFRVVENFKNYPNTLGFFSANEVMNDVGTSSDNPPYIRAIQRDLKRYIAAHADRTIPVGYSAADVREILADQWNYFQCAISGERADSRSDFFGLNSYSWCGGDATFQTAGYNVLVELFGNTTVPVFFSEYGCNEVQPRVFEEVQALYGPEMSVMSGGLVYEYSQEESDYGLVVVNADGTIRLRQDFGNLQDQLNRINITLAQAANSTATALTPPVCDESLITFPQFSKSFDIPDAPEGLDDVISNGVRDAVQGSIVDVTARRVPMAVLDVNGASIDGLEIVPVPQGESNTPSGENTGGDASGTATEAAPSATSSAAAVENGVRAGFLGVALGLAAAVVV</sequence>
<keyword evidence="8" id="KW-1185">Reference proteome</keyword>
<keyword evidence="5" id="KW-0472">Membrane</keyword>
<evidence type="ECO:0000256" key="1">
    <source>
        <dbReference type="ARBA" id="ARBA00004609"/>
    </source>
</evidence>
<name>R7YGH4_CONA1</name>
<evidence type="ECO:0000256" key="4">
    <source>
        <dbReference type="ARBA" id="ARBA00023180"/>
    </source>
</evidence>
<gene>
    <name evidence="7" type="ORF">W97_00198</name>
</gene>
<evidence type="ECO:0000256" key="6">
    <source>
        <dbReference type="SAM" id="MobiDB-lite"/>
    </source>
</evidence>
<comment type="function">
    <text evidence="5">Splits internally a 1,3-beta-glucan molecule and transfers the newly generated reducing end (the donor) to the non-reducing end of another 1,3-beta-glucan molecule (the acceptor) forming a 1,3-beta linkage, resulting in the elongation of 1,3-beta-glucan chains in the cell wall.</text>
</comment>
<comment type="similarity">
    <text evidence="2 5">Belongs to the glycosyl hydrolase 72 family.</text>
</comment>
<dbReference type="GeneID" id="19897509"/>
<protein>
    <recommendedName>
        <fullName evidence="5">1,3-beta-glucanosyltransferase</fullName>
        <ecNumber evidence="5">2.4.1.-</ecNumber>
    </recommendedName>
</protein>
<dbReference type="GO" id="GO:0098552">
    <property type="term" value="C:side of membrane"/>
    <property type="evidence" value="ECO:0007669"/>
    <property type="project" value="UniProtKB-KW"/>
</dbReference>
<dbReference type="OMA" id="HDKCMTI"/>
<evidence type="ECO:0000313" key="8">
    <source>
        <dbReference type="Proteomes" id="UP000016924"/>
    </source>
</evidence>
<dbReference type="Pfam" id="PF03198">
    <property type="entry name" value="Glyco_hydro_72"/>
    <property type="match status" value="1"/>
</dbReference>
<dbReference type="InterPro" id="IPR017853">
    <property type="entry name" value="GH"/>
</dbReference>
<dbReference type="EMBL" id="JH767554">
    <property type="protein sequence ID" value="EON60988.1"/>
    <property type="molecule type" value="Genomic_DNA"/>
</dbReference>
<dbReference type="Gene3D" id="3.20.20.80">
    <property type="entry name" value="Glycosidases"/>
    <property type="match status" value="1"/>
</dbReference>
<dbReference type="GO" id="GO:0042124">
    <property type="term" value="F:1,3-beta-glucanosyltransferase activity"/>
    <property type="evidence" value="ECO:0007669"/>
    <property type="project" value="TreeGrafter"/>
</dbReference>
<accession>R7YGH4</accession>
<keyword evidence="5" id="KW-0808">Transferase</keyword>
<evidence type="ECO:0000256" key="2">
    <source>
        <dbReference type="ARBA" id="ARBA00007528"/>
    </source>
</evidence>
<dbReference type="PANTHER" id="PTHR31468">
    <property type="entry name" value="1,3-BETA-GLUCANOSYLTRANSFERASE GAS1"/>
    <property type="match status" value="1"/>
</dbReference>
<comment type="subcellular location">
    <subcellularLocation>
        <location evidence="1 5">Cell membrane</location>
        <topology evidence="1 5">Lipid-anchor</topology>
        <topology evidence="1 5">GPI-anchor</topology>
    </subcellularLocation>
</comment>
<evidence type="ECO:0000313" key="7">
    <source>
        <dbReference type="EMBL" id="EON60988.1"/>
    </source>
</evidence>
<dbReference type="eggNOG" id="ENOG502QRZZ">
    <property type="taxonomic scope" value="Eukaryota"/>
</dbReference>
<evidence type="ECO:0000256" key="3">
    <source>
        <dbReference type="ARBA" id="ARBA00022729"/>
    </source>
</evidence>
<dbReference type="GO" id="GO:0009277">
    <property type="term" value="C:fungal-type cell wall"/>
    <property type="evidence" value="ECO:0007669"/>
    <property type="project" value="EnsemblFungi"/>
</dbReference>
<dbReference type="SUPFAM" id="SSF51445">
    <property type="entry name" value="(Trans)glycosidases"/>
    <property type="match status" value="1"/>
</dbReference>
<reference evidence="8" key="1">
    <citation type="submission" date="2012-06" db="EMBL/GenBank/DDBJ databases">
        <title>The genome sequence of Coniosporium apollinis CBS 100218.</title>
        <authorList>
            <consortium name="The Broad Institute Genome Sequencing Platform"/>
            <person name="Cuomo C."/>
            <person name="Gorbushina A."/>
            <person name="Noack S."/>
            <person name="Walker B."/>
            <person name="Young S.K."/>
            <person name="Zeng Q."/>
            <person name="Gargeya S."/>
            <person name="Fitzgerald M."/>
            <person name="Haas B."/>
            <person name="Abouelleil A."/>
            <person name="Alvarado L."/>
            <person name="Arachchi H.M."/>
            <person name="Berlin A.M."/>
            <person name="Chapman S.B."/>
            <person name="Goldberg J."/>
            <person name="Griggs A."/>
            <person name="Gujja S."/>
            <person name="Hansen M."/>
            <person name="Howarth C."/>
            <person name="Imamovic A."/>
            <person name="Larimer J."/>
            <person name="McCowan C."/>
            <person name="Montmayeur A."/>
            <person name="Murphy C."/>
            <person name="Neiman D."/>
            <person name="Pearson M."/>
            <person name="Priest M."/>
            <person name="Roberts A."/>
            <person name="Saif S."/>
            <person name="Shea T."/>
            <person name="Sisk P."/>
            <person name="Sykes S."/>
            <person name="Wortman J."/>
            <person name="Nusbaum C."/>
            <person name="Birren B."/>
        </authorList>
    </citation>
    <scope>NUCLEOTIDE SEQUENCE [LARGE SCALE GENOMIC DNA]</scope>
    <source>
        <strain evidence="8">CBS 100218</strain>
    </source>
</reference>
<keyword evidence="3 5" id="KW-0732">Signal</keyword>
<dbReference type="AlphaFoldDB" id="R7YGH4"/>
<dbReference type="HOGENOM" id="CLU_021855_1_2_1"/>
<evidence type="ECO:0000256" key="5">
    <source>
        <dbReference type="RuleBase" id="RU361209"/>
    </source>
</evidence>
<dbReference type="InterPro" id="IPR004886">
    <property type="entry name" value="Glucanosyltransferase"/>
</dbReference>
<keyword evidence="4" id="KW-0325">Glycoprotein</keyword>
<feature type="region of interest" description="Disordered" evidence="6">
    <location>
        <begin position="422"/>
        <end position="448"/>
    </location>
</feature>
<proteinExistence type="inferred from homology"/>
<feature type="chain" id="PRO_5005145859" description="1,3-beta-glucanosyltransferase" evidence="5">
    <location>
        <begin position="22"/>
        <end position="479"/>
    </location>
</feature>
<organism evidence="7 8">
    <name type="scientific">Coniosporium apollinis (strain CBS 100218)</name>
    <name type="common">Rock-inhabiting black yeast</name>
    <dbReference type="NCBI Taxonomy" id="1168221"/>
    <lineage>
        <taxon>Eukaryota</taxon>
        <taxon>Fungi</taxon>
        <taxon>Dikarya</taxon>
        <taxon>Ascomycota</taxon>
        <taxon>Pezizomycotina</taxon>
        <taxon>Dothideomycetes</taxon>
        <taxon>Dothideomycetes incertae sedis</taxon>
        <taxon>Coniosporium</taxon>
    </lineage>
</organism>
<dbReference type="RefSeq" id="XP_007776305.1">
    <property type="nucleotide sequence ID" value="XM_007778115.1"/>
</dbReference>
<dbReference type="GO" id="GO:0031505">
    <property type="term" value="P:fungal-type cell wall organization"/>
    <property type="evidence" value="ECO:0007669"/>
    <property type="project" value="TreeGrafter"/>
</dbReference>
<dbReference type="EC" id="2.4.1.-" evidence="5"/>
<keyword evidence="5" id="KW-0336">GPI-anchor</keyword>
<dbReference type="GO" id="GO:0071970">
    <property type="term" value="P:fungal-type cell wall (1-&gt;3)-beta-D-glucan biosynthetic process"/>
    <property type="evidence" value="ECO:0007669"/>
    <property type="project" value="TreeGrafter"/>
</dbReference>
<feature type="signal peptide" evidence="5">
    <location>
        <begin position="1"/>
        <end position="21"/>
    </location>
</feature>
<dbReference type="Proteomes" id="UP000016924">
    <property type="component" value="Unassembled WGS sequence"/>
</dbReference>
<dbReference type="OrthoDB" id="421038at2759"/>